<dbReference type="Gene3D" id="3.30.565.10">
    <property type="entry name" value="Histidine kinase-like ATPase, C-terminal domain"/>
    <property type="match status" value="1"/>
</dbReference>
<dbReference type="CDD" id="cd16936">
    <property type="entry name" value="HATPase_RsbW-like"/>
    <property type="match status" value="1"/>
</dbReference>
<protein>
    <recommendedName>
        <fullName evidence="2">Histidine kinase/HSP90-like ATPase domain-containing protein</fullName>
    </recommendedName>
</protein>
<dbReference type="InterPro" id="IPR003594">
    <property type="entry name" value="HATPase_dom"/>
</dbReference>
<proteinExistence type="predicted"/>
<dbReference type="Proteomes" id="UP000642070">
    <property type="component" value="Unassembled WGS sequence"/>
</dbReference>
<organism evidence="3 4">
    <name type="scientific">Dactylosporangium sucinum</name>
    <dbReference type="NCBI Taxonomy" id="1424081"/>
    <lineage>
        <taxon>Bacteria</taxon>
        <taxon>Bacillati</taxon>
        <taxon>Actinomycetota</taxon>
        <taxon>Actinomycetes</taxon>
        <taxon>Micromonosporales</taxon>
        <taxon>Micromonosporaceae</taxon>
        <taxon>Dactylosporangium</taxon>
    </lineage>
</organism>
<dbReference type="SUPFAM" id="SSF55874">
    <property type="entry name" value="ATPase domain of HSP90 chaperone/DNA topoisomerase II/histidine kinase"/>
    <property type="match status" value="1"/>
</dbReference>
<sequence>MVDETLADESHVLTMPPVTVDGVAGVRRSVGDAADRAGLPPERADLFTVAVNEIVINAIEHGGGTADVTIIIAGPRLTVEVGDHGTAEARLVVPGEAPPVDQPGGRGLWLASRLCDELTIEPRDHTGGTVIRLTTVA</sequence>
<evidence type="ECO:0000259" key="2">
    <source>
        <dbReference type="Pfam" id="PF13581"/>
    </source>
</evidence>
<dbReference type="PANTHER" id="PTHR35526:SF3">
    <property type="entry name" value="ANTI-SIGMA-F FACTOR RSBW"/>
    <property type="match status" value="1"/>
</dbReference>
<evidence type="ECO:0000256" key="1">
    <source>
        <dbReference type="ARBA" id="ARBA00022527"/>
    </source>
</evidence>
<feature type="domain" description="Histidine kinase/HSP90-like ATPase" evidence="2">
    <location>
        <begin position="19"/>
        <end position="134"/>
    </location>
</feature>
<gene>
    <name evidence="3" type="ORF">GCM10007977_035870</name>
</gene>
<comment type="caution">
    <text evidence="3">The sequence shown here is derived from an EMBL/GenBank/DDBJ whole genome shotgun (WGS) entry which is preliminary data.</text>
</comment>
<accession>A0A917TRE7</accession>
<reference evidence="3" key="1">
    <citation type="journal article" date="2014" name="Int. J. Syst. Evol. Microbiol.">
        <title>Complete genome sequence of Corynebacterium casei LMG S-19264T (=DSM 44701T), isolated from a smear-ripened cheese.</title>
        <authorList>
            <consortium name="US DOE Joint Genome Institute (JGI-PGF)"/>
            <person name="Walter F."/>
            <person name="Albersmeier A."/>
            <person name="Kalinowski J."/>
            <person name="Ruckert C."/>
        </authorList>
    </citation>
    <scope>NUCLEOTIDE SEQUENCE</scope>
    <source>
        <strain evidence="3">JCM 19831</strain>
    </source>
</reference>
<keyword evidence="1" id="KW-0808">Transferase</keyword>
<keyword evidence="1" id="KW-0418">Kinase</keyword>
<dbReference type="AlphaFoldDB" id="A0A917TRE7"/>
<dbReference type="InterPro" id="IPR050267">
    <property type="entry name" value="Anti-sigma-factor_SerPK"/>
</dbReference>
<dbReference type="EMBL" id="BMPI01000015">
    <property type="protein sequence ID" value="GGM31461.1"/>
    <property type="molecule type" value="Genomic_DNA"/>
</dbReference>
<dbReference type="GO" id="GO:0004674">
    <property type="term" value="F:protein serine/threonine kinase activity"/>
    <property type="evidence" value="ECO:0007669"/>
    <property type="project" value="UniProtKB-KW"/>
</dbReference>
<keyword evidence="4" id="KW-1185">Reference proteome</keyword>
<evidence type="ECO:0000313" key="4">
    <source>
        <dbReference type="Proteomes" id="UP000642070"/>
    </source>
</evidence>
<dbReference type="InterPro" id="IPR036890">
    <property type="entry name" value="HATPase_C_sf"/>
</dbReference>
<evidence type="ECO:0000313" key="3">
    <source>
        <dbReference type="EMBL" id="GGM31461.1"/>
    </source>
</evidence>
<dbReference type="PANTHER" id="PTHR35526">
    <property type="entry name" value="ANTI-SIGMA-F FACTOR RSBW-RELATED"/>
    <property type="match status" value="1"/>
</dbReference>
<reference evidence="3" key="2">
    <citation type="submission" date="2020-09" db="EMBL/GenBank/DDBJ databases">
        <authorList>
            <person name="Sun Q."/>
            <person name="Ohkuma M."/>
        </authorList>
    </citation>
    <scope>NUCLEOTIDE SEQUENCE</scope>
    <source>
        <strain evidence="3">JCM 19831</strain>
    </source>
</reference>
<keyword evidence="1" id="KW-0723">Serine/threonine-protein kinase</keyword>
<name>A0A917TRE7_9ACTN</name>
<dbReference type="Pfam" id="PF13581">
    <property type="entry name" value="HATPase_c_2"/>
    <property type="match status" value="1"/>
</dbReference>